<dbReference type="PANTHER" id="PTHR43685">
    <property type="entry name" value="GLYCOSYLTRANSFERASE"/>
    <property type="match status" value="1"/>
</dbReference>
<dbReference type="Pfam" id="PF00535">
    <property type="entry name" value="Glycos_transf_2"/>
    <property type="match status" value="1"/>
</dbReference>
<dbReference type="InterPro" id="IPR050834">
    <property type="entry name" value="Glycosyltransf_2"/>
</dbReference>
<dbReference type="CDD" id="cd00761">
    <property type="entry name" value="Glyco_tranf_GTA_type"/>
    <property type="match status" value="1"/>
</dbReference>
<dbReference type="Gene3D" id="3.90.550.10">
    <property type="entry name" value="Spore Coat Polysaccharide Biosynthesis Protein SpsA, Chain A"/>
    <property type="match status" value="1"/>
</dbReference>
<dbReference type="EMBL" id="CADIKL010000051">
    <property type="protein sequence ID" value="CAB3806929.1"/>
    <property type="molecule type" value="Genomic_DNA"/>
</dbReference>
<evidence type="ECO:0000313" key="2">
    <source>
        <dbReference type="EMBL" id="CAB3806929.1"/>
    </source>
</evidence>
<dbReference type="InterPro" id="IPR001173">
    <property type="entry name" value="Glyco_trans_2-like"/>
</dbReference>
<dbReference type="SUPFAM" id="SSF53448">
    <property type="entry name" value="Nucleotide-diphospho-sugar transferases"/>
    <property type="match status" value="1"/>
</dbReference>
<dbReference type="Proteomes" id="UP000494119">
    <property type="component" value="Unassembled WGS sequence"/>
</dbReference>
<evidence type="ECO:0000313" key="3">
    <source>
        <dbReference type="Proteomes" id="UP000494119"/>
    </source>
</evidence>
<proteinExistence type="predicted"/>
<accession>A0A6J5GX84</accession>
<sequence>MRKHTRRLQGKYGVTAVKDITIVICSYNYERFLREAIDSALAQEPQRTRVVVIDDGSTDSSRAILASYGTRVTPVLKANGGQASSYNLGLEMADTEYILYLDSDDVLYEGAVAQVLDTFERGGYAKVQFTLDVIDGESRSTGVCVPHSQPPAECAGLLRSGWLYPSPPASGNAYRVSALKRVLPLPKTTRRGIAADFFAIYGVALVGQVGVIDTPLGGYRVHRMPEDNAGANTASAAPRPGLSIANSQDVAEVVRAFPQRWDALRELVSERLGEQLPEQAMDFSYEKAHLCMWVYDAPLWRRWHWIVFGSRRYFHSILANPFWTTRKKFAAVSLTLLCLLPLRSVSDHAIRYLANPLARGTQTHRS</sequence>
<dbReference type="AlphaFoldDB" id="A0A6J5GX84"/>
<dbReference type="InterPro" id="IPR029044">
    <property type="entry name" value="Nucleotide-diphossugar_trans"/>
</dbReference>
<feature type="domain" description="Glycosyltransferase 2-like" evidence="1">
    <location>
        <begin position="21"/>
        <end position="144"/>
    </location>
</feature>
<evidence type="ECO:0000259" key="1">
    <source>
        <dbReference type="Pfam" id="PF00535"/>
    </source>
</evidence>
<gene>
    <name evidence="2" type="ORF">LMG28688_06445</name>
</gene>
<dbReference type="PANTHER" id="PTHR43685:SF11">
    <property type="entry name" value="GLYCOSYLTRANSFERASE TAGX-RELATED"/>
    <property type="match status" value="1"/>
</dbReference>
<reference evidence="2 3" key="1">
    <citation type="submission" date="2020-04" db="EMBL/GenBank/DDBJ databases">
        <authorList>
            <person name="De Canck E."/>
        </authorList>
    </citation>
    <scope>NUCLEOTIDE SEQUENCE [LARGE SCALE GENOMIC DNA]</scope>
    <source>
        <strain evidence="2 3">LMG 28688</strain>
    </source>
</reference>
<organism evidence="2 3">
    <name type="scientific">Paraburkholderia caffeinitolerans</name>
    <dbReference type="NCBI Taxonomy" id="1723730"/>
    <lineage>
        <taxon>Bacteria</taxon>
        <taxon>Pseudomonadati</taxon>
        <taxon>Pseudomonadota</taxon>
        <taxon>Betaproteobacteria</taxon>
        <taxon>Burkholderiales</taxon>
        <taxon>Burkholderiaceae</taxon>
        <taxon>Paraburkholderia</taxon>
    </lineage>
</organism>
<protein>
    <recommendedName>
        <fullName evidence="1">Glycosyltransferase 2-like domain-containing protein</fullName>
    </recommendedName>
</protein>
<keyword evidence="3" id="KW-1185">Reference proteome</keyword>
<name>A0A6J5GX84_9BURK</name>